<dbReference type="Proteomes" id="UP000737018">
    <property type="component" value="Unassembled WGS sequence"/>
</dbReference>
<proteinExistence type="predicted"/>
<organism evidence="2 3">
    <name type="scientific">Castanea mollissima</name>
    <name type="common">Chinese chestnut</name>
    <dbReference type="NCBI Taxonomy" id="60419"/>
    <lineage>
        <taxon>Eukaryota</taxon>
        <taxon>Viridiplantae</taxon>
        <taxon>Streptophyta</taxon>
        <taxon>Embryophyta</taxon>
        <taxon>Tracheophyta</taxon>
        <taxon>Spermatophyta</taxon>
        <taxon>Magnoliopsida</taxon>
        <taxon>eudicotyledons</taxon>
        <taxon>Gunneridae</taxon>
        <taxon>Pentapetalae</taxon>
        <taxon>rosids</taxon>
        <taxon>fabids</taxon>
        <taxon>Fagales</taxon>
        <taxon>Fagaceae</taxon>
        <taxon>Castanea</taxon>
    </lineage>
</organism>
<protein>
    <submittedName>
        <fullName evidence="2">Uncharacterized protein</fullName>
    </submittedName>
</protein>
<evidence type="ECO:0000313" key="2">
    <source>
        <dbReference type="EMBL" id="KAF3975427.1"/>
    </source>
</evidence>
<gene>
    <name evidence="2" type="ORF">CMV_001317</name>
</gene>
<sequence length="137" mass="15751">MELSVHRLCVSTFRFSSLVLLGVIYCMLLARTNSFHVVLILTSPSFAGYYEFMRGKPLRKYIGYLHRSNAIVGNGPIGMWVVKYQRKEPQEFLIQSGLGHCLSHVVSAKLKNSWMRDQNRGKHSEECEKRCQVLDDV</sequence>
<feature type="transmembrane region" description="Helical" evidence="1">
    <location>
        <begin position="36"/>
        <end position="52"/>
    </location>
</feature>
<name>A0A8J4RL14_9ROSI</name>
<keyword evidence="1" id="KW-1133">Transmembrane helix</keyword>
<comment type="caution">
    <text evidence="2">The sequence shown here is derived from an EMBL/GenBank/DDBJ whole genome shotgun (WGS) entry which is preliminary data.</text>
</comment>
<reference evidence="2" key="1">
    <citation type="submission" date="2020-03" db="EMBL/GenBank/DDBJ databases">
        <title>Castanea mollissima Vanexum genome sequencing.</title>
        <authorList>
            <person name="Staton M."/>
        </authorList>
    </citation>
    <scope>NUCLEOTIDE SEQUENCE</scope>
    <source>
        <tissue evidence="2">Leaf</tissue>
    </source>
</reference>
<dbReference type="AlphaFoldDB" id="A0A8J4RL14"/>
<keyword evidence="1" id="KW-0812">Transmembrane</keyword>
<dbReference type="EMBL" id="JRKL02000081">
    <property type="protein sequence ID" value="KAF3975427.1"/>
    <property type="molecule type" value="Genomic_DNA"/>
</dbReference>
<evidence type="ECO:0000256" key="1">
    <source>
        <dbReference type="SAM" id="Phobius"/>
    </source>
</evidence>
<evidence type="ECO:0000313" key="3">
    <source>
        <dbReference type="Proteomes" id="UP000737018"/>
    </source>
</evidence>
<feature type="transmembrane region" description="Helical" evidence="1">
    <location>
        <begin position="12"/>
        <end position="30"/>
    </location>
</feature>
<keyword evidence="3" id="KW-1185">Reference proteome</keyword>
<accession>A0A8J4RL14</accession>
<keyword evidence="1" id="KW-0472">Membrane</keyword>